<keyword evidence="1" id="KW-1133">Transmembrane helix</keyword>
<evidence type="ECO:0000256" key="1">
    <source>
        <dbReference type="SAM" id="Phobius"/>
    </source>
</evidence>
<dbReference type="Proteomes" id="UP000176700">
    <property type="component" value="Unassembled WGS sequence"/>
</dbReference>
<comment type="caution">
    <text evidence="2">The sequence shown here is derived from an EMBL/GenBank/DDBJ whole genome shotgun (WGS) entry which is preliminary data.</text>
</comment>
<accession>A0A1G2FZ29</accession>
<keyword evidence="1" id="KW-0812">Transmembrane</keyword>
<protein>
    <recommendedName>
        <fullName evidence="4">PEGA domain-containing protein</fullName>
    </recommendedName>
</protein>
<name>A0A1G2FZ29_9BACT</name>
<dbReference type="AlphaFoldDB" id="A0A1G2FZ29"/>
<evidence type="ECO:0000313" key="3">
    <source>
        <dbReference type="Proteomes" id="UP000176700"/>
    </source>
</evidence>
<gene>
    <name evidence="2" type="ORF">A2W41_02670</name>
</gene>
<reference evidence="2 3" key="1">
    <citation type="journal article" date="2016" name="Nat. Commun.">
        <title>Thousands of microbial genomes shed light on interconnected biogeochemical processes in an aquifer system.</title>
        <authorList>
            <person name="Anantharaman K."/>
            <person name="Brown C.T."/>
            <person name="Hug L.A."/>
            <person name="Sharon I."/>
            <person name="Castelle C.J."/>
            <person name="Probst A.J."/>
            <person name="Thomas B.C."/>
            <person name="Singh A."/>
            <person name="Wilkins M.J."/>
            <person name="Karaoz U."/>
            <person name="Brodie E.L."/>
            <person name="Williams K.H."/>
            <person name="Hubbard S.S."/>
            <person name="Banfield J.F."/>
        </authorList>
    </citation>
    <scope>NUCLEOTIDE SEQUENCE [LARGE SCALE GENOMIC DNA]</scope>
</reference>
<organism evidence="2 3">
    <name type="scientific">Candidatus Ryanbacteria bacterium RIFCSPHIGHO2_01_45_13</name>
    <dbReference type="NCBI Taxonomy" id="1802112"/>
    <lineage>
        <taxon>Bacteria</taxon>
        <taxon>Candidatus Ryaniibacteriota</taxon>
    </lineage>
</organism>
<keyword evidence="1" id="KW-0472">Membrane</keyword>
<sequence>MTRTYRRTLFLISSILFFIAAMIIVLFSLGYRLSKDGGIVKTGGLFIASVPSTEVQIFVNNKFVKKTALISRSIFMQSLTPATYNIRIEREGFHTWEKNIVVEPERVSEVRALMVKDPVDGKILSRGNFISIEAESEKILKVVTEKKETRFFDTEKEEFLSTIPEKSQPAPETLPSTAQAVLLRENPDGYDIDAEKEKILWWDGRTILVEWLNPQTLPFYTKESTIKIIDSNQPIREAVFYPRRDAVIATYENAVMIIELDGRGGHVITPVYKGKKPNIALLNPKERILYILDDGNIIRAELL</sequence>
<dbReference type="EMBL" id="MHNI01000012">
    <property type="protein sequence ID" value="OGZ42992.1"/>
    <property type="molecule type" value="Genomic_DNA"/>
</dbReference>
<feature type="transmembrane region" description="Helical" evidence="1">
    <location>
        <begin position="9"/>
        <end position="31"/>
    </location>
</feature>
<proteinExistence type="predicted"/>
<evidence type="ECO:0000313" key="2">
    <source>
        <dbReference type="EMBL" id="OGZ42992.1"/>
    </source>
</evidence>
<evidence type="ECO:0008006" key="4">
    <source>
        <dbReference type="Google" id="ProtNLM"/>
    </source>
</evidence>